<dbReference type="EMBL" id="MU863703">
    <property type="protein sequence ID" value="KAK4096651.1"/>
    <property type="molecule type" value="Genomic_DNA"/>
</dbReference>
<gene>
    <name evidence="3" type="ORF">N658DRAFT_345784</name>
</gene>
<evidence type="ECO:0000256" key="2">
    <source>
        <dbReference type="SAM" id="SignalP"/>
    </source>
</evidence>
<keyword evidence="2" id="KW-0732">Signal</keyword>
<dbReference type="AlphaFoldDB" id="A0AAN6PTB7"/>
<dbReference type="Proteomes" id="UP001305647">
    <property type="component" value="Unassembled WGS sequence"/>
</dbReference>
<protein>
    <submittedName>
        <fullName evidence="3">Uncharacterized protein</fullName>
    </submittedName>
</protein>
<evidence type="ECO:0000313" key="4">
    <source>
        <dbReference type="Proteomes" id="UP001305647"/>
    </source>
</evidence>
<keyword evidence="4" id="KW-1185">Reference proteome</keyword>
<feature type="chain" id="PRO_5043002903" evidence="2">
    <location>
        <begin position="19"/>
        <end position="432"/>
    </location>
</feature>
<evidence type="ECO:0000313" key="3">
    <source>
        <dbReference type="EMBL" id="KAK4096651.1"/>
    </source>
</evidence>
<feature type="signal peptide" evidence="2">
    <location>
        <begin position="1"/>
        <end position="18"/>
    </location>
</feature>
<reference evidence="3" key="1">
    <citation type="journal article" date="2023" name="Mol. Phylogenet. Evol.">
        <title>Genome-scale phylogeny and comparative genomics of the fungal order Sordariales.</title>
        <authorList>
            <person name="Hensen N."/>
            <person name="Bonometti L."/>
            <person name="Westerberg I."/>
            <person name="Brannstrom I.O."/>
            <person name="Guillou S."/>
            <person name="Cros-Aarteil S."/>
            <person name="Calhoun S."/>
            <person name="Haridas S."/>
            <person name="Kuo A."/>
            <person name="Mondo S."/>
            <person name="Pangilinan J."/>
            <person name="Riley R."/>
            <person name="LaButti K."/>
            <person name="Andreopoulos B."/>
            <person name="Lipzen A."/>
            <person name="Chen C."/>
            <person name="Yan M."/>
            <person name="Daum C."/>
            <person name="Ng V."/>
            <person name="Clum A."/>
            <person name="Steindorff A."/>
            <person name="Ohm R.A."/>
            <person name="Martin F."/>
            <person name="Silar P."/>
            <person name="Natvig D.O."/>
            <person name="Lalanne C."/>
            <person name="Gautier V."/>
            <person name="Ament-Velasquez S.L."/>
            <person name="Kruys A."/>
            <person name="Hutchinson M.I."/>
            <person name="Powell A.J."/>
            <person name="Barry K."/>
            <person name="Miller A.N."/>
            <person name="Grigoriev I.V."/>
            <person name="Debuchy R."/>
            <person name="Gladieux P."/>
            <person name="Hiltunen Thoren M."/>
            <person name="Johannesson H."/>
        </authorList>
    </citation>
    <scope>NUCLEOTIDE SEQUENCE</scope>
    <source>
        <strain evidence="3">CBS 757.83</strain>
    </source>
</reference>
<feature type="region of interest" description="Disordered" evidence="1">
    <location>
        <begin position="397"/>
        <end position="432"/>
    </location>
</feature>
<evidence type="ECO:0000256" key="1">
    <source>
        <dbReference type="SAM" id="MobiDB-lite"/>
    </source>
</evidence>
<proteinExistence type="predicted"/>
<comment type="caution">
    <text evidence="3">The sequence shown here is derived from an EMBL/GenBank/DDBJ whole genome shotgun (WGS) entry which is preliminary data.</text>
</comment>
<reference evidence="3" key="2">
    <citation type="submission" date="2023-05" db="EMBL/GenBank/DDBJ databases">
        <authorList>
            <consortium name="Lawrence Berkeley National Laboratory"/>
            <person name="Steindorff A."/>
            <person name="Hensen N."/>
            <person name="Bonometti L."/>
            <person name="Westerberg I."/>
            <person name="Brannstrom I.O."/>
            <person name="Guillou S."/>
            <person name="Cros-Aarteil S."/>
            <person name="Calhoun S."/>
            <person name="Haridas S."/>
            <person name="Kuo A."/>
            <person name="Mondo S."/>
            <person name="Pangilinan J."/>
            <person name="Riley R."/>
            <person name="Labutti K."/>
            <person name="Andreopoulos B."/>
            <person name="Lipzen A."/>
            <person name="Chen C."/>
            <person name="Yanf M."/>
            <person name="Daum C."/>
            <person name="Ng V."/>
            <person name="Clum A."/>
            <person name="Ohm R."/>
            <person name="Martin F."/>
            <person name="Silar P."/>
            <person name="Natvig D."/>
            <person name="Lalanne C."/>
            <person name="Gautier V."/>
            <person name="Ament-Velasquez S.L."/>
            <person name="Kruys A."/>
            <person name="Hutchinson M.I."/>
            <person name="Powell A.J."/>
            <person name="Barry K."/>
            <person name="Miller A.N."/>
            <person name="Grigoriev I.V."/>
            <person name="Debuchy R."/>
            <person name="Gladieux P."/>
            <person name="Thoren M.H."/>
            <person name="Johannesson H."/>
        </authorList>
    </citation>
    <scope>NUCLEOTIDE SEQUENCE</scope>
    <source>
        <strain evidence="3">CBS 757.83</strain>
    </source>
</reference>
<accession>A0AAN6PTB7</accession>
<sequence>MHFASSIGLLSLAGLGLARPVPQGGPTLPGTADDLLDGTPLPDTIDDLSDLLDGVTGIVPLRDGDVGEIDTAVAPRQPQLGVTFEATVEHASVDLPEHVDEAIPDDVADDLDGVSGTVYVTSDQEEGDHHLSTTVDDLAVGLTIPARVTYPGKRAPAVRPRHPFIGGILDSFFGRDSGQPNLGSQPVVPVVPGPPVLYDPYGPGVINGPVISRRQSPMRTMADILKDVFGAARQVVQAAPSVLPPLPVPKANAVDLQVVDAPAVRARQDPVAPAGHQPARRGLLGSLPIVGGLLGNLPIVGGLLGDLDNNAGQDPAASAGHEPARRGLLGSLPIVGGLLGGLPIKGGLLDGLKLVRARQDPVAPAGHQPARRGLLSGLPIVGPLLGGLLPISTRPPVGSVHARQDPAAPAGVQVDASAEVAGQEDEKKPTWR</sequence>
<organism evidence="3 4">
    <name type="scientific">Parathielavia hyrcaniae</name>
    <dbReference type="NCBI Taxonomy" id="113614"/>
    <lineage>
        <taxon>Eukaryota</taxon>
        <taxon>Fungi</taxon>
        <taxon>Dikarya</taxon>
        <taxon>Ascomycota</taxon>
        <taxon>Pezizomycotina</taxon>
        <taxon>Sordariomycetes</taxon>
        <taxon>Sordariomycetidae</taxon>
        <taxon>Sordariales</taxon>
        <taxon>Chaetomiaceae</taxon>
        <taxon>Parathielavia</taxon>
    </lineage>
</organism>
<name>A0AAN6PTB7_9PEZI</name>